<name>A0AAE3AHV0_9FIRM</name>
<proteinExistence type="predicted"/>
<accession>A0AAE3AHV0</accession>
<evidence type="ECO:0000313" key="1">
    <source>
        <dbReference type="EMBL" id="MCC2136934.1"/>
    </source>
</evidence>
<gene>
    <name evidence="1" type="ORF">LKD31_07870</name>
</gene>
<dbReference type="AlphaFoldDB" id="A0AAE3AHV0"/>
<protein>
    <submittedName>
        <fullName evidence="1">Uncharacterized protein</fullName>
    </submittedName>
</protein>
<dbReference type="RefSeq" id="WP_308449283.1">
    <property type="nucleotide sequence ID" value="NZ_JAJEQC010000006.1"/>
</dbReference>
<evidence type="ECO:0000313" key="2">
    <source>
        <dbReference type="Proteomes" id="UP001199424"/>
    </source>
</evidence>
<reference evidence="1" key="1">
    <citation type="submission" date="2021-10" db="EMBL/GenBank/DDBJ databases">
        <title>Anaerobic single-cell dispensing facilitates the cultivation of human gut bacteria.</title>
        <authorList>
            <person name="Afrizal A."/>
        </authorList>
    </citation>
    <scope>NUCLEOTIDE SEQUENCE</scope>
    <source>
        <strain evidence="1">CLA-AA-H250</strain>
    </source>
</reference>
<organism evidence="1 2">
    <name type="scientific">Hominenteromicrobium mulieris</name>
    <dbReference type="NCBI Taxonomy" id="2885357"/>
    <lineage>
        <taxon>Bacteria</taxon>
        <taxon>Bacillati</taxon>
        <taxon>Bacillota</taxon>
        <taxon>Clostridia</taxon>
        <taxon>Eubacteriales</taxon>
        <taxon>Oscillospiraceae</taxon>
        <taxon>Hominenteromicrobium</taxon>
    </lineage>
</organism>
<keyword evidence="2" id="KW-1185">Reference proteome</keyword>
<dbReference type="EMBL" id="JAJEQC010000006">
    <property type="protein sequence ID" value="MCC2136934.1"/>
    <property type="molecule type" value="Genomic_DNA"/>
</dbReference>
<comment type="caution">
    <text evidence="1">The sequence shown here is derived from an EMBL/GenBank/DDBJ whole genome shotgun (WGS) entry which is preliminary data.</text>
</comment>
<sequence>MKRNIFLSVFLPLFLCAAILTLGYFSPTLFSRVMPNFKNKESAAQITGAESPLYLEDPSSLVLPPWNDIDDSKSQMYASDNQSVPYSIKMRITDDLQTYAESTGDSRFYTYTNQLQDPYVYIDMSDLYVRSIIEPFLKGCTINDNMQFSGYMHTYGPNNNFSTLPKYIYAQNVTVNTKEGRDFLVDFVFTPISGIPLYVHATEIDAATAAFPEDSEFFNLVVTALFVATHAEADADEFTSQVESYYTSDKYTSLLASFYDFSAHLFSFPPDTTPEEDWRVELLVGLRDSMYDMLYNFVYSIDSASSIDYRDESLIVLRNEIGYTMTVFYDAISESITGYGLDPSNPDVYRAEPFLFGETAYQGAYVYDG</sequence>
<dbReference type="Proteomes" id="UP001199424">
    <property type="component" value="Unassembled WGS sequence"/>
</dbReference>